<dbReference type="Proteomes" id="UP000228380">
    <property type="component" value="Unplaced"/>
</dbReference>
<feature type="compositionally biased region" description="Low complexity" evidence="1">
    <location>
        <begin position="204"/>
        <end position="265"/>
    </location>
</feature>
<keyword evidence="3" id="KW-1185">Reference proteome</keyword>
<dbReference type="AlphaFoldDB" id="A0A8B8ZZX0"/>
<dbReference type="RefSeq" id="XP_038978927.1">
    <property type="nucleotide sequence ID" value="XM_039122999.1"/>
</dbReference>
<feature type="domain" description="WW" evidence="2">
    <location>
        <begin position="20"/>
        <end position="54"/>
    </location>
</feature>
<dbReference type="PROSITE" id="PS01159">
    <property type="entry name" value="WW_DOMAIN_1"/>
    <property type="match status" value="1"/>
</dbReference>
<accession>A0A8B8ZZX0</accession>
<dbReference type="KEGG" id="pda:120103868"/>
<dbReference type="InterPro" id="IPR036020">
    <property type="entry name" value="WW_dom_sf"/>
</dbReference>
<dbReference type="CDD" id="cd00201">
    <property type="entry name" value="WW"/>
    <property type="match status" value="1"/>
</dbReference>
<feature type="region of interest" description="Disordered" evidence="1">
    <location>
        <begin position="279"/>
        <end position="378"/>
    </location>
</feature>
<feature type="region of interest" description="Disordered" evidence="1">
    <location>
        <begin position="1"/>
        <end position="28"/>
    </location>
</feature>
<dbReference type="Gene3D" id="2.20.70.10">
    <property type="match status" value="1"/>
</dbReference>
<sequence length="524" mass="57904">MATTEAAPASLGPRFAPEDPALPKPWKGLIDGSTGLLYYWNPETNVTQYERPATSAPPLPPGPPPSASLPNLAPIPIARTVPPNGTVQQQPRQQLVQQAGQQVQQQQPSQQVFQQEGQLTQQQQKLSQQLPLQQSGQQMTLQQSGQQVALQQTQQLPYQQPQQVSNQQFTQQRTPRHFSHMQLQQMPYQQISYLQGQLMPRPEGQQQQGLQFASYQQGQQSQGPQVSYQQGQQPQGPQIPHQQQTQESQMMLQQQPQGSQVPHSQGLQIAAQLLQHTQGPPIAQQQGQQSQGSHIGNQLEQKKQGQQVGLPGVEEATRQEGKQAGLSLPQVQQSSLISGDHHLPSSLPQVNISPVGSHSIQPQQQFGGASPVSAQQNSSLQLQPVGIDTSYRQQQTSGTTVPNQLGHPMVCPPMGLHMGYDDDQHERGRTEFYSSRRMEEPMMLPQQPLARSQQDMRMSHQFIPPGHSGGLNMLPQHPLPNMYSHAAFPNPAALRPPLGMFGSSDFQISLQLMHIAGTTRLLQW</sequence>
<evidence type="ECO:0000259" key="2">
    <source>
        <dbReference type="PROSITE" id="PS50020"/>
    </source>
</evidence>
<name>A0A8B8ZZX0_PHODC</name>
<dbReference type="GeneID" id="120103868"/>
<feature type="compositionally biased region" description="Low complexity" evidence="1">
    <location>
        <begin position="87"/>
        <end position="101"/>
    </location>
</feature>
<dbReference type="PROSITE" id="PS50020">
    <property type="entry name" value="WW_DOMAIN_2"/>
    <property type="match status" value="1"/>
</dbReference>
<feature type="region of interest" description="Disordered" evidence="1">
    <location>
        <begin position="49"/>
        <end position="101"/>
    </location>
</feature>
<evidence type="ECO:0000313" key="4">
    <source>
        <dbReference type="RefSeq" id="XP_038978927.1"/>
    </source>
</evidence>
<dbReference type="SMART" id="SM00456">
    <property type="entry name" value="WW"/>
    <property type="match status" value="1"/>
</dbReference>
<evidence type="ECO:0000256" key="1">
    <source>
        <dbReference type="SAM" id="MobiDB-lite"/>
    </source>
</evidence>
<dbReference type="InterPro" id="IPR001202">
    <property type="entry name" value="WW_dom"/>
</dbReference>
<dbReference type="Pfam" id="PF00397">
    <property type="entry name" value="WW"/>
    <property type="match status" value="1"/>
</dbReference>
<feature type="compositionally biased region" description="Pro residues" evidence="1">
    <location>
        <begin position="55"/>
        <end position="67"/>
    </location>
</feature>
<dbReference type="SUPFAM" id="SSF51045">
    <property type="entry name" value="WW domain"/>
    <property type="match status" value="1"/>
</dbReference>
<proteinExistence type="predicted"/>
<dbReference type="OrthoDB" id="196131at2759"/>
<organism evidence="3 4">
    <name type="scientific">Phoenix dactylifera</name>
    <name type="common">Date palm</name>
    <dbReference type="NCBI Taxonomy" id="42345"/>
    <lineage>
        <taxon>Eukaryota</taxon>
        <taxon>Viridiplantae</taxon>
        <taxon>Streptophyta</taxon>
        <taxon>Embryophyta</taxon>
        <taxon>Tracheophyta</taxon>
        <taxon>Spermatophyta</taxon>
        <taxon>Magnoliopsida</taxon>
        <taxon>Liliopsida</taxon>
        <taxon>Arecaceae</taxon>
        <taxon>Coryphoideae</taxon>
        <taxon>Phoeniceae</taxon>
        <taxon>Phoenix</taxon>
    </lineage>
</organism>
<feature type="compositionally biased region" description="Low complexity" evidence="1">
    <location>
        <begin position="284"/>
        <end position="293"/>
    </location>
</feature>
<reference evidence="4" key="1">
    <citation type="submission" date="2025-08" db="UniProtKB">
        <authorList>
            <consortium name="RefSeq"/>
        </authorList>
    </citation>
    <scope>IDENTIFICATION</scope>
    <source>
        <tissue evidence="4">Young leaves</tissue>
    </source>
</reference>
<feature type="compositionally biased region" description="Polar residues" evidence="1">
    <location>
        <begin position="294"/>
        <end position="307"/>
    </location>
</feature>
<feature type="region of interest" description="Disordered" evidence="1">
    <location>
        <begin position="201"/>
        <end position="265"/>
    </location>
</feature>
<gene>
    <name evidence="4" type="primary">LOC120103868</name>
</gene>
<evidence type="ECO:0000313" key="3">
    <source>
        <dbReference type="Proteomes" id="UP000228380"/>
    </source>
</evidence>
<feature type="compositionally biased region" description="Polar residues" evidence="1">
    <location>
        <begin position="346"/>
        <end position="378"/>
    </location>
</feature>
<protein>
    <submittedName>
        <fullName evidence="4">DEAD-box ATP-dependent RNA helicase 40-like</fullName>
    </submittedName>
</protein>